<dbReference type="CDD" id="cd00060">
    <property type="entry name" value="FHA"/>
    <property type="match status" value="1"/>
</dbReference>
<dbReference type="InterPro" id="IPR050923">
    <property type="entry name" value="Cell_Proc_Reg/RNA_Proc"/>
</dbReference>
<accession>A0A928VI44</accession>
<organism evidence="2 3">
    <name type="scientific">Romeriopsis navalis LEGE 11480</name>
    <dbReference type="NCBI Taxonomy" id="2777977"/>
    <lineage>
        <taxon>Bacteria</taxon>
        <taxon>Bacillati</taxon>
        <taxon>Cyanobacteriota</taxon>
        <taxon>Cyanophyceae</taxon>
        <taxon>Leptolyngbyales</taxon>
        <taxon>Leptolyngbyaceae</taxon>
        <taxon>Romeriopsis</taxon>
        <taxon>Romeriopsis navalis</taxon>
    </lineage>
</organism>
<evidence type="ECO:0000313" key="2">
    <source>
        <dbReference type="EMBL" id="MBE9028755.1"/>
    </source>
</evidence>
<comment type="caution">
    <text evidence="2">The sequence shown here is derived from an EMBL/GenBank/DDBJ whole genome shotgun (WGS) entry which is preliminary data.</text>
</comment>
<dbReference type="RefSeq" id="WP_264323580.1">
    <property type="nucleotide sequence ID" value="NZ_JADEXQ010000007.1"/>
</dbReference>
<dbReference type="Proteomes" id="UP000625316">
    <property type="component" value="Unassembled WGS sequence"/>
</dbReference>
<dbReference type="InterPro" id="IPR008984">
    <property type="entry name" value="SMAD_FHA_dom_sf"/>
</dbReference>
<evidence type="ECO:0000313" key="3">
    <source>
        <dbReference type="Proteomes" id="UP000625316"/>
    </source>
</evidence>
<dbReference type="Gene3D" id="2.60.200.20">
    <property type="match status" value="1"/>
</dbReference>
<dbReference type="InterPro" id="IPR000253">
    <property type="entry name" value="FHA_dom"/>
</dbReference>
<evidence type="ECO:0000259" key="1">
    <source>
        <dbReference type="PROSITE" id="PS50006"/>
    </source>
</evidence>
<dbReference type="PROSITE" id="PS50006">
    <property type="entry name" value="FHA_DOMAIN"/>
    <property type="match status" value="1"/>
</dbReference>
<proteinExistence type="predicted"/>
<dbReference type="PANTHER" id="PTHR23308">
    <property type="entry name" value="NUCLEAR INHIBITOR OF PROTEIN PHOSPHATASE-1"/>
    <property type="match status" value="1"/>
</dbReference>
<reference evidence="2" key="1">
    <citation type="submission" date="2020-10" db="EMBL/GenBank/DDBJ databases">
        <authorList>
            <person name="Castelo-Branco R."/>
            <person name="Eusebio N."/>
            <person name="Adriana R."/>
            <person name="Vieira A."/>
            <person name="Brugerolle De Fraissinette N."/>
            <person name="Rezende De Castro R."/>
            <person name="Schneider M.P."/>
            <person name="Vasconcelos V."/>
            <person name="Leao P.N."/>
        </authorList>
    </citation>
    <scope>NUCLEOTIDE SEQUENCE</scope>
    <source>
        <strain evidence="2">LEGE 11480</strain>
    </source>
</reference>
<gene>
    <name evidence="2" type="ORF">IQ266_03150</name>
</gene>
<dbReference type="AlphaFoldDB" id="A0A928VI44"/>
<dbReference type="SMART" id="SM00240">
    <property type="entry name" value="FHA"/>
    <property type="match status" value="1"/>
</dbReference>
<dbReference type="Pfam" id="PF00498">
    <property type="entry name" value="FHA"/>
    <property type="match status" value="1"/>
</dbReference>
<protein>
    <submittedName>
        <fullName evidence="2">FHA domain-containing protein</fullName>
    </submittedName>
</protein>
<feature type="domain" description="FHA" evidence="1">
    <location>
        <begin position="97"/>
        <end position="148"/>
    </location>
</feature>
<dbReference type="SUPFAM" id="SSF49879">
    <property type="entry name" value="SMAD/FHA domain"/>
    <property type="match status" value="1"/>
</dbReference>
<sequence length="199" mass="22614">MQPTNHSIGNSSSSPLHDDVLAASIPESFEAEIDDLIARAETFTGEEDVVDHGLEPDLFRQTPPKYMQGVVRGQQAYLTTNLLEHGSLMLLQPQMVWTLGRHREAGIPIKDRMLSRRHASIVYLREEHAFFLLDLNSMNGSYVNGIRVDQQRLKDGDFLRIGNTEFVFFVSEEYENLEPLHAEVHAKLLSALLRETQEV</sequence>
<keyword evidence="3" id="KW-1185">Reference proteome</keyword>
<name>A0A928VI44_9CYAN</name>
<dbReference type="EMBL" id="JADEXQ010000007">
    <property type="protein sequence ID" value="MBE9028755.1"/>
    <property type="molecule type" value="Genomic_DNA"/>
</dbReference>